<feature type="non-terminal residue" evidence="1">
    <location>
        <position position="76"/>
    </location>
</feature>
<organism evidence="1">
    <name type="scientific">marine sediment metagenome</name>
    <dbReference type="NCBI Taxonomy" id="412755"/>
    <lineage>
        <taxon>unclassified sequences</taxon>
        <taxon>metagenomes</taxon>
        <taxon>ecological metagenomes</taxon>
    </lineage>
</organism>
<gene>
    <name evidence="1" type="ORF">LCGC14_2570810</name>
</gene>
<reference evidence="1" key="1">
    <citation type="journal article" date="2015" name="Nature">
        <title>Complex archaea that bridge the gap between prokaryotes and eukaryotes.</title>
        <authorList>
            <person name="Spang A."/>
            <person name="Saw J.H."/>
            <person name="Jorgensen S.L."/>
            <person name="Zaremba-Niedzwiedzka K."/>
            <person name="Martijn J."/>
            <person name="Lind A.E."/>
            <person name="van Eijk R."/>
            <person name="Schleper C."/>
            <person name="Guy L."/>
            <person name="Ettema T.J."/>
        </authorList>
    </citation>
    <scope>NUCLEOTIDE SEQUENCE</scope>
</reference>
<accession>A0A0F9B566</accession>
<dbReference type="AlphaFoldDB" id="A0A0F9B566"/>
<comment type="caution">
    <text evidence="1">The sequence shown here is derived from an EMBL/GenBank/DDBJ whole genome shotgun (WGS) entry which is preliminary data.</text>
</comment>
<sequence length="76" mass="9025">MPKSRPKKIDNLLTAIQDCVIAGRYRDTMHAIKRQKQRNIILPEILHVLKHGRHEKGKDRFDEAFNSWNYAIRGWT</sequence>
<name>A0A0F9B566_9ZZZZ</name>
<protein>
    <submittedName>
        <fullName evidence="1">Uncharacterized protein</fullName>
    </submittedName>
</protein>
<proteinExistence type="predicted"/>
<evidence type="ECO:0000313" key="1">
    <source>
        <dbReference type="EMBL" id="KKL08942.1"/>
    </source>
</evidence>
<dbReference type="EMBL" id="LAZR01042683">
    <property type="protein sequence ID" value="KKL08942.1"/>
    <property type="molecule type" value="Genomic_DNA"/>
</dbReference>